<dbReference type="RefSeq" id="WP_106159498.1">
    <property type="nucleotide sequence ID" value="NZ_PVTT01000001.1"/>
</dbReference>
<evidence type="ECO:0000256" key="4">
    <source>
        <dbReference type="ARBA" id="ARBA00022989"/>
    </source>
</evidence>
<sequence length="204" mass="21019">MSPAAFLGVALAHLLAAISPGPSFVLSVRTAAADGFRTAAYLALGFGIGATVWAAAALLGLALLFEVAPPLFTGLKVAGGLFLVWIAWNLWRRAPEPMPRVTPGAAPRGAWSALRLGTLSMLANPKPAIFFGAVFVGLVPAAATPADKGIVLFNILWVEAAWYLVVARVFSLPRARAGYARIKTGADRLFGGALAALGIGVAAT</sequence>
<dbReference type="PANTHER" id="PTHR30086">
    <property type="entry name" value="ARGININE EXPORTER PROTEIN ARGO"/>
    <property type="match status" value="1"/>
</dbReference>
<comment type="caution">
    <text evidence="7">The sequence shown here is derived from an EMBL/GenBank/DDBJ whole genome shotgun (WGS) entry which is preliminary data.</text>
</comment>
<evidence type="ECO:0000256" key="6">
    <source>
        <dbReference type="SAM" id="Phobius"/>
    </source>
</evidence>
<dbReference type="OrthoDB" id="9804822at2"/>
<evidence type="ECO:0000256" key="3">
    <source>
        <dbReference type="ARBA" id="ARBA00022692"/>
    </source>
</evidence>
<evidence type="ECO:0000313" key="8">
    <source>
        <dbReference type="Proteomes" id="UP000238801"/>
    </source>
</evidence>
<evidence type="ECO:0000256" key="2">
    <source>
        <dbReference type="ARBA" id="ARBA00022475"/>
    </source>
</evidence>
<dbReference type="EMBL" id="PVTT01000001">
    <property type="protein sequence ID" value="PRY95068.1"/>
    <property type="molecule type" value="Genomic_DNA"/>
</dbReference>
<keyword evidence="4 6" id="KW-1133">Transmembrane helix</keyword>
<organism evidence="7 8">
    <name type="scientific">Hasllibacter halocynthiae</name>
    <dbReference type="NCBI Taxonomy" id="595589"/>
    <lineage>
        <taxon>Bacteria</taxon>
        <taxon>Pseudomonadati</taxon>
        <taxon>Pseudomonadota</taxon>
        <taxon>Alphaproteobacteria</taxon>
        <taxon>Rhodobacterales</taxon>
        <taxon>Roseobacteraceae</taxon>
        <taxon>Hasllibacter</taxon>
    </lineage>
</organism>
<evidence type="ECO:0000256" key="1">
    <source>
        <dbReference type="ARBA" id="ARBA00004651"/>
    </source>
</evidence>
<protein>
    <submittedName>
        <fullName evidence="7">Threonine/homoserine/homoserine lactone efflux protein</fullName>
    </submittedName>
</protein>
<feature type="transmembrane region" description="Helical" evidence="6">
    <location>
        <begin position="71"/>
        <end position="91"/>
    </location>
</feature>
<dbReference type="AlphaFoldDB" id="A0A2T0X801"/>
<evidence type="ECO:0000256" key="5">
    <source>
        <dbReference type="ARBA" id="ARBA00023136"/>
    </source>
</evidence>
<dbReference type="Proteomes" id="UP000238801">
    <property type="component" value="Unassembled WGS sequence"/>
</dbReference>
<dbReference type="Pfam" id="PF01810">
    <property type="entry name" value="LysE"/>
    <property type="match status" value="1"/>
</dbReference>
<feature type="transmembrane region" description="Helical" evidence="6">
    <location>
        <begin position="150"/>
        <end position="170"/>
    </location>
</feature>
<accession>A0A2T0X801</accession>
<proteinExistence type="predicted"/>
<feature type="transmembrane region" description="Helical" evidence="6">
    <location>
        <begin position="127"/>
        <end position="143"/>
    </location>
</feature>
<name>A0A2T0X801_9RHOB</name>
<keyword evidence="3 6" id="KW-0812">Transmembrane</keyword>
<gene>
    <name evidence="7" type="ORF">BCF33_0680</name>
</gene>
<feature type="transmembrane region" description="Helical" evidence="6">
    <location>
        <begin position="43"/>
        <end position="64"/>
    </location>
</feature>
<keyword evidence="2" id="KW-1003">Cell membrane</keyword>
<evidence type="ECO:0000313" key="7">
    <source>
        <dbReference type="EMBL" id="PRY95068.1"/>
    </source>
</evidence>
<keyword evidence="5 6" id="KW-0472">Membrane</keyword>
<keyword evidence="8" id="KW-1185">Reference proteome</keyword>
<dbReference type="PANTHER" id="PTHR30086:SF20">
    <property type="entry name" value="ARGININE EXPORTER PROTEIN ARGO-RELATED"/>
    <property type="match status" value="1"/>
</dbReference>
<comment type="subcellular location">
    <subcellularLocation>
        <location evidence="1">Cell membrane</location>
        <topology evidence="1">Multi-pass membrane protein</topology>
    </subcellularLocation>
</comment>
<reference evidence="7 8" key="1">
    <citation type="submission" date="2018-03" db="EMBL/GenBank/DDBJ databases">
        <title>Genomic Encyclopedia of Archaeal and Bacterial Type Strains, Phase II (KMG-II): from individual species to whole genera.</title>
        <authorList>
            <person name="Goeker M."/>
        </authorList>
    </citation>
    <scope>NUCLEOTIDE SEQUENCE [LARGE SCALE GENOMIC DNA]</scope>
    <source>
        <strain evidence="7 8">DSM 29318</strain>
    </source>
</reference>
<dbReference type="GO" id="GO:0005886">
    <property type="term" value="C:plasma membrane"/>
    <property type="evidence" value="ECO:0007669"/>
    <property type="project" value="UniProtKB-SubCell"/>
</dbReference>
<dbReference type="InterPro" id="IPR001123">
    <property type="entry name" value="LeuE-type"/>
</dbReference>
<dbReference type="GO" id="GO:0015171">
    <property type="term" value="F:amino acid transmembrane transporter activity"/>
    <property type="evidence" value="ECO:0007669"/>
    <property type="project" value="TreeGrafter"/>
</dbReference>